<reference evidence="3" key="2">
    <citation type="submission" date="2017-02" db="EMBL/GenBank/DDBJ databases">
        <title>Sunflower complete genome.</title>
        <authorList>
            <person name="Langlade N."/>
            <person name="Munos S."/>
        </authorList>
    </citation>
    <scope>NUCLEOTIDE SEQUENCE [LARGE SCALE GENOMIC DNA]</scope>
    <source>
        <tissue evidence="3">Leaves</tissue>
    </source>
</reference>
<feature type="compositionally biased region" description="Polar residues" evidence="1">
    <location>
        <begin position="1"/>
        <end position="11"/>
    </location>
</feature>
<dbReference type="EMBL" id="CM007901">
    <property type="protein sequence ID" value="OTG04211.1"/>
    <property type="molecule type" value="Genomic_DNA"/>
</dbReference>
<dbReference type="AlphaFoldDB" id="A0A251T2X3"/>
<evidence type="ECO:0000313" key="2">
    <source>
        <dbReference type="EMBL" id="KAF5776755.1"/>
    </source>
</evidence>
<reference evidence="2 4" key="1">
    <citation type="journal article" date="2017" name="Nature">
        <title>The sunflower genome provides insights into oil metabolism, flowering and Asterid evolution.</title>
        <authorList>
            <person name="Badouin H."/>
            <person name="Gouzy J."/>
            <person name="Grassa C.J."/>
            <person name="Murat F."/>
            <person name="Staton S.E."/>
            <person name="Cottret L."/>
            <person name="Lelandais-Briere C."/>
            <person name="Owens G.L."/>
            <person name="Carrere S."/>
            <person name="Mayjonade B."/>
            <person name="Legrand L."/>
            <person name="Gill N."/>
            <person name="Kane N.C."/>
            <person name="Bowers J.E."/>
            <person name="Hubner S."/>
            <person name="Bellec A."/>
            <person name="Berard A."/>
            <person name="Berges H."/>
            <person name="Blanchet N."/>
            <person name="Boniface M.C."/>
            <person name="Brunel D."/>
            <person name="Catrice O."/>
            <person name="Chaidir N."/>
            <person name="Claudel C."/>
            <person name="Donnadieu C."/>
            <person name="Faraut T."/>
            <person name="Fievet G."/>
            <person name="Helmstetter N."/>
            <person name="King M."/>
            <person name="Knapp S.J."/>
            <person name="Lai Z."/>
            <person name="Le Paslier M.C."/>
            <person name="Lippi Y."/>
            <person name="Lorenzon L."/>
            <person name="Mandel J.R."/>
            <person name="Marage G."/>
            <person name="Marchand G."/>
            <person name="Marquand E."/>
            <person name="Bret-Mestries E."/>
            <person name="Morien E."/>
            <person name="Nambeesan S."/>
            <person name="Nguyen T."/>
            <person name="Pegot-Espagnet P."/>
            <person name="Pouilly N."/>
            <person name="Raftis F."/>
            <person name="Sallet E."/>
            <person name="Schiex T."/>
            <person name="Thomas J."/>
            <person name="Vandecasteele C."/>
            <person name="Vares D."/>
            <person name="Vear F."/>
            <person name="Vautrin S."/>
            <person name="Crespi M."/>
            <person name="Mangin B."/>
            <person name="Burke J.M."/>
            <person name="Salse J."/>
            <person name="Munos S."/>
            <person name="Vincourt P."/>
            <person name="Rieseberg L.H."/>
            <person name="Langlade N.B."/>
        </authorList>
    </citation>
    <scope>NUCLEOTIDE SEQUENCE [LARGE SCALE GENOMIC DNA]</scope>
    <source>
        <strain evidence="4">cv. SF193</strain>
        <tissue evidence="2">Leaves</tissue>
    </source>
</reference>
<gene>
    <name evidence="3" type="ORF">HannXRQ_Chr12g0359801</name>
    <name evidence="2" type="ORF">HanXRQr2_Chr12g0527841</name>
</gene>
<dbReference type="InParanoid" id="A0A251T2X3"/>
<accession>A0A251T2X3</accession>
<organism evidence="3 4">
    <name type="scientific">Helianthus annuus</name>
    <name type="common">Common sunflower</name>
    <dbReference type="NCBI Taxonomy" id="4232"/>
    <lineage>
        <taxon>Eukaryota</taxon>
        <taxon>Viridiplantae</taxon>
        <taxon>Streptophyta</taxon>
        <taxon>Embryophyta</taxon>
        <taxon>Tracheophyta</taxon>
        <taxon>Spermatophyta</taxon>
        <taxon>Magnoliopsida</taxon>
        <taxon>eudicotyledons</taxon>
        <taxon>Gunneridae</taxon>
        <taxon>Pentapetalae</taxon>
        <taxon>asterids</taxon>
        <taxon>campanulids</taxon>
        <taxon>Asterales</taxon>
        <taxon>Asteraceae</taxon>
        <taxon>Asteroideae</taxon>
        <taxon>Heliantheae alliance</taxon>
        <taxon>Heliantheae</taxon>
        <taxon>Helianthus</taxon>
    </lineage>
</organism>
<sequence>MNQDSTSSSPINHLGSCRDGIKHGRLTGQEVARKRIRARMHKVSDSVITS</sequence>
<name>A0A251T2X3_HELAN</name>
<protein>
    <submittedName>
        <fullName evidence="3">Uncharacterized protein</fullName>
    </submittedName>
</protein>
<proteinExistence type="predicted"/>
<evidence type="ECO:0000313" key="3">
    <source>
        <dbReference type="EMBL" id="OTG04211.1"/>
    </source>
</evidence>
<evidence type="ECO:0000313" key="4">
    <source>
        <dbReference type="Proteomes" id="UP000215914"/>
    </source>
</evidence>
<reference evidence="2" key="3">
    <citation type="submission" date="2020-06" db="EMBL/GenBank/DDBJ databases">
        <title>Helianthus annuus Genome sequencing and assembly Release 2.</title>
        <authorList>
            <person name="Gouzy J."/>
            <person name="Langlade N."/>
            <person name="Munos S."/>
        </authorList>
    </citation>
    <scope>NUCLEOTIDE SEQUENCE</scope>
    <source>
        <tissue evidence="2">Leaves</tissue>
    </source>
</reference>
<evidence type="ECO:0000256" key="1">
    <source>
        <dbReference type="SAM" id="MobiDB-lite"/>
    </source>
</evidence>
<dbReference type="Gramene" id="mRNA:HanXRQr2_Chr12g0527841">
    <property type="protein sequence ID" value="mRNA:HanXRQr2_Chr12g0527841"/>
    <property type="gene ID" value="HanXRQr2_Chr12g0527841"/>
</dbReference>
<dbReference type="EMBL" id="MNCJ02000327">
    <property type="protein sequence ID" value="KAF5776755.1"/>
    <property type="molecule type" value="Genomic_DNA"/>
</dbReference>
<keyword evidence="4" id="KW-1185">Reference proteome</keyword>
<dbReference type="Proteomes" id="UP000215914">
    <property type="component" value="Chromosome 12"/>
</dbReference>
<feature type="region of interest" description="Disordered" evidence="1">
    <location>
        <begin position="1"/>
        <end position="50"/>
    </location>
</feature>